<name>M2Z1J9_9PROT</name>
<dbReference type="PATRIC" id="fig|1244869.3.peg.3967"/>
<keyword evidence="2" id="KW-1185">Reference proteome</keyword>
<dbReference type="EMBL" id="AONQ01000080">
    <property type="protein sequence ID" value="EME68135.1"/>
    <property type="molecule type" value="Genomic_DNA"/>
</dbReference>
<dbReference type="STRING" id="1244869.H261_19938"/>
<dbReference type="InterPro" id="IPR029035">
    <property type="entry name" value="DHS-like_NAD/FAD-binding_dom"/>
</dbReference>
<dbReference type="eggNOG" id="COG0846">
    <property type="taxonomic scope" value="Bacteria"/>
</dbReference>
<dbReference type="SUPFAM" id="SSF52467">
    <property type="entry name" value="DHS-like NAD/FAD-binding domain"/>
    <property type="match status" value="1"/>
</dbReference>
<dbReference type="Proteomes" id="UP000011744">
    <property type="component" value="Unassembled WGS sequence"/>
</dbReference>
<protein>
    <submittedName>
        <fullName evidence="1">Uncharacterized protein</fullName>
    </submittedName>
</protein>
<dbReference type="Pfam" id="PF13289">
    <property type="entry name" value="SIR2_2"/>
    <property type="match status" value="1"/>
</dbReference>
<gene>
    <name evidence="1" type="ORF">H261_19938</name>
</gene>
<reference evidence="1 2" key="1">
    <citation type="journal article" date="2014" name="Genome Announc.">
        <title>Draft Genome Sequence of Magnetospirillum sp. Strain SO-1, a Freshwater Magnetotactic Bacterium Isolated from the Ol'khovka River, Russia.</title>
        <authorList>
            <person name="Grouzdev D.S."/>
            <person name="Dziuba M.V."/>
            <person name="Sukhacheva M.S."/>
            <person name="Mardanov A.V."/>
            <person name="Beletskiy A.V."/>
            <person name="Kuznetsov B.B."/>
            <person name="Skryabin K.G."/>
        </authorList>
    </citation>
    <scope>NUCLEOTIDE SEQUENCE [LARGE SCALE GENOMIC DNA]</scope>
    <source>
        <strain evidence="1 2">SO-1</strain>
    </source>
</reference>
<organism evidence="1 2">
    <name type="scientific">Paramagnetospirillum caucaseum</name>
    <dbReference type="NCBI Taxonomy" id="1244869"/>
    <lineage>
        <taxon>Bacteria</taxon>
        <taxon>Pseudomonadati</taxon>
        <taxon>Pseudomonadota</taxon>
        <taxon>Alphaproteobacteria</taxon>
        <taxon>Rhodospirillales</taxon>
        <taxon>Magnetospirillaceae</taxon>
        <taxon>Paramagnetospirillum</taxon>
    </lineage>
</organism>
<dbReference type="Gene3D" id="3.40.50.1220">
    <property type="entry name" value="TPP-binding domain"/>
    <property type="match status" value="1"/>
</dbReference>
<sequence length="585" mass="65354">MIDPIHSLAFSIQANRGVYALLLGSGVSRSARIPTGWEITLELVRKLAALAGGECEPSPQEWYCGAYGKDPDYSELLDALAKTPAERQQLLRTYWEPTDEEREEGAKAPTPAHRAIASMVSQGFIKVIITTNFDRLMETALSDIGVVPTVLSTPDQVHGTLPLIHTKCCVFKVHGDYLDTRIKNTPSELETYPHEFDAVLDRIFDDFGLIVCGWSADWDEALRKTLIRCPSRRFAMYWAARGEPSESARKLIDHRSAHVIPIRDADTFLTTLQAQVESLEQFARPHPLSTEAAVASLKRYLSEPKYRIQLFDLIDSEVGRIIDVIRGQRFPIQGGDNPDGKTFTARVRAYEAACGTLLAMGVVGGYWADATNSHIWKKALAALGNRTTEAGYIAWIDLQRYPATLLTYSLGIGAVEGGNLEFLGELFGETISRESGKDHSVAEKLPPFCLFQQGGQYPRLLEGMDRRHAPMNDWLQAVLRPIAGRIISDDQHFLISFDKLEMLLALSNGWHSGREGGRYWVPPGAYGYRHENCARIVKEFEDSIVSFGDQSPLVRGRIFGASADECSRHLEMFKNFIGTLSSQWW</sequence>
<dbReference type="AlphaFoldDB" id="M2Z1J9"/>
<evidence type="ECO:0000313" key="1">
    <source>
        <dbReference type="EMBL" id="EME68135.1"/>
    </source>
</evidence>
<accession>M2Z1J9</accession>
<comment type="caution">
    <text evidence="1">The sequence shown here is derived from an EMBL/GenBank/DDBJ whole genome shotgun (WGS) entry which is preliminary data.</text>
</comment>
<proteinExistence type="predicted"/>
<evidence type="ECO:0000313" key="2">
    <source>
        <dbReference type="Proteomes" id="UP000011744"/>
    </source>
</evidence>